<dbReference type="InterPro" id="IPR010372">
    <property type="entry name" value="DNA_pol3_delta_N"/>
</dbReference>
<dbReference type="PANTHER" id="PTHR34388:SF1">
    <property type="entry name" value="DNA POLYMERASE III SUBUNIT DELTA"/>
    <property type="match status" value="1"/>
</dbReference>
<dbReference type="NCBIfam" id="TIGR01128">
    <property type="entry name" value="holA"/>
    <property type="match status" value="1"/>
</dbReference>
<evidence type="ECO:0000313" key="11">
    <source>
        <dbReference type="EMBL" id="MBM7560725.1"/>
    </source>
</evidence>
<keyword evidence="6" id="KW-0239">DNA-directed DNA polymerase</keyword>
<keyword evidence="12" id="KW-1185">Reference proteome</keyword>
<reference evidence="11 12" key="1">
    <citation type="submission" date="2021-01" db="EMBL/GenBank/DDBJ databases">
        <title>Genomic Encyclopedia of Type Strains, Phase IV (KMG-IV): sequencing the most valuable type-strain genomes for metagenomic binning, comparative biology and taxonomic classification.</title>
        <authorList>
            <person name="Goeker M."/>
        </authorList>
    </citation>
    <scope>NUCLEOTIDE SEQUENCE [LARGE SCALE GENOMIC DNA]</scope>
    <source>
        <strain evidence="11 12">DSM 24436</strain>
    </source>
</reference>
<feature type="domain" description="DNA polymerase III delta subunit-like C-terminal" evidence="10">
    <location>
        <begin position="213"/>
        <end position="332"/>
    </location>
</feature>
<keyword evidence="3 11" id="KW-0808">Transferase</keyword>
<comment type="similarity">
    <text evidence="7">Belongs to the DNA polymerase HolA subunit family.</text>
</comment>
<evidence type="ECO:0000256" key="4">
    <source>
        <dbReference type="ARBA" id="ARBA00022695"/>
    </source>
</evidence>
<dbReference type="Gene3D" id="1.10.8.60">
    <property type="match status" value="1"/>
</dbReference>
<dbReference type="InterPro" id="IPR008921">
    <property type="entry name" value="DNA_pol3_clamp-load_cplx_C"/>
</dbReference>
<evidence type="ECO:0000256" key="2">
    <source>
        <dbReference type="ARBA" id="ARBA00017703"/>
    </source>
</evidence>
<proteinExistence type="inferred from homology"/>
<dbReference type="GO" id="GO:0003887">
    <property type="term" value="F:DNA-directed DNA polymerase activity"/>
    <property type="evidence" value="ECO:0007669"/>
    <property type="project" value="UniProtKB-EC"/>
</dbReference>
<evidence type="ECO:0000256" key="8">
    <source>
        <dbReference type="ARBA" id="ARBA00049244"/>
    </source>
</evidence>
<keyword evidence="5" id="KW-0235">DNA replication</keyword>
<dbReference type="InterPro" id="IPR005790">
    <property type="entry name" value="DNA_polIII_delta"/>
</dbReference>
<keyword evidence="4 11" id="KW-0548">Nucleotidyltransferase</keyword>
<dbReference type="RefSeq" id="WP_204661343.1">
    <property type="nucleotide sequence ID" value="NZ_JAFBDT010000001.1"/>
</dbReference>
<organism evidence="11 12">
    <name type="scientific">Fusibacter tunisiensis</name>
    <dbReference type="NCBI Taxonomy" id="1008308"/>
    <lineage>
        <taxon>Bacteria</taxon>
        <taxon>Bacillati</taxon>
        <taxon>Bacillota</taxon>
        <taxon>Clostridia</taxon>
        <taxon>Eubacteriales</taxon>
        <taxon>Eubacteriales Family XII. Incertae Sedis</taxon>
        <taxon>Fusibacter</taxon>
    </lineage>
</organism>
<dbReference type="Gene3D" id="1.20.272.10">
    <property type="match status" value="1"/>
</dbReference>
<evidence type="ECO:0000256" key="1">
    <source>
        <dbReference type="ARBA" id="ARBA00012417"/>
    </source>
</evidence>
<dbReference type="Proteomes" id="UP000767854">
    <property type="component" value="Unassembled WGS sequence"/>
</dbReference>
<dbReference type="PANTHER" id="PTHR34388">
    <property type="entry name" value="DNA POLYMERASE III SUBUNIT DELTA"/>
    <property type="match status" value="1"/>
</dbReference>
<gene>
    <name evidence="11" type="ORF">JOC49_000234</name>
</gene>
<evidence type="ECO:0000256" key="7">
    <source>
        <dbReference type="ARBA" id="ARBA00034754"/>
    </source>
</evidence>
<protein>
    <recommendedName>
        <fullName evidence="2">DNA polymerase III subunit delta</fullName>
        <ecNumber evidence="1">2.7.7.7</ecNumber>
    </recommendedName>
</protein>
<dbReference type="InterPro" id="IPR048466">
    <property type="entry name" value="DNA_pol3_delta-like_C"/>
</dbReference>
<evidence type="ECO:0000256" key="5">
    <source>
        <dbReference type="ARBA" id="ARBA00022705"/>
    </source>
</evidence>
<dbReference type="SUPFAM" id="SSF52540">
    <property type="entry name" value="P-loop containing nucleoside triphosphate hydrolases"/>
    <property type="match status" value="1"/>
</dbReference>
<comment type="catalytic activity">
    <reaction evidence="8">
        <text>DNA(n) + a 2'-deoxyribonucleoside 5'-triphosphate = DNA(n+1) + diphosphate</text>
        <dbReference type="Rhea" id="RHEA:22508"/>
        <dbReference type="Rhea" id="RHEA-COMP:17339"/>
        <dbReference type="Rhea" id="RHEA-COMP:17340"/>
        <dbReference type="ChEBI" id="CHEBI:33019"/>
        <dbReference type="ChEBI" id="CHEBI:61560"/>
        <dbReference type="ChEBI" id="CHEBI:173112"/>
        <dbReference type="EC" id="2.7.7.7"/>
    </reaction>
</comment>
<dbReference type="EC" id="2.7.7.7" evidence="1"/>
<accession>A0ABS2MMU7</accession>
<dbReference type="Pfam" id="PF21694">
    <property type="entry name" value="DNA_pol3_delta_C"/>
    <property type="match status" value="1"/>
</dbReference>
<sequence>MDFLTYYKQISSGNLNSIAVFTGDETYNIDHTLKYIEGHFLEPIYKDFNYDVIESNFDIDGFMALASTLPFMDQRRIIIIHNTGVLKQIKDQQEDHLIDYLKNMSETSVVIFRESELDGRKKIGKWLKKNSDWVQFDKLSSSDFLKWCTKKFKLYVGNIDSKTLSYFVERVDYLDPASGKNLYDVENTIKTLCGNQKQIQIEMIDQYVSVPLEHNIFKLMDAISYRNLSEAMITLNQFINAGEPVIKIFTLIAQQFRNIYKMKLLIEAGYTSSTAASKLDIHPYAAKKASTFAVKYTKDQLSEILALMERTDIALKSTGIKQQLTLEKALFEMAQM</sequence>
<dbReference type="InterPro" id="IPR027417">
    <property type="entry name" value="P-loop_NTPase"/>
</dbReference>
<dbReference type="Pfam" id="PF06144">
    <property type="entry name" value="DNA_pol3_delta"/>
    <property type="match status" value="1"/>
</dbReference>
<dbReference type="SUPFAM" id="SSF48019">
    <property type="entry name" value="post-AAA+ oligomerization domain-like"/>
    <property type="match status" value="1"/>
</dbReference>
<evidence type="ECO:0000256" key="6">
    <source>
        <dbReference type="ARBA" id="ARBA00022932"/>
    </source>
</evidence>
<feature type="domain" description="DNA polymerase III delta N-terminal" evidence="9">
    <location>
        <begin position="20"/>
        <end position="135"/>
    </location>
</feature>
<evidence type="ECO:0000259" key="9">
    <source>
        <dbReference type="Pfam" id="PF06144"/>
    </source>
</evidence>
<evidence type="ECO:0000313" key="12">
    <source>
        <dbReference type="Proteomes" id="UP000767854"/>
    </source>
</evidence>
<evidence type="ECO:0000259" key="10">
    <source>
        <dbReference type="Pfam" id="PF21694"/>
    </source>
</evidence>
<dbReference type="Gene3D" id="3.40.50.300">
    <property type="entry name" value="P-loop containing nucleotide triphosphate hydrolases"/>
    <property type="match status" value="1"/>
</dbReference>
<evidence type="ECO:0000256" key="3">
    <source>
        <dbReference type="ARBA" id="ARBA00022679"/>
    </source>
</evidence>
<comment type="caution">
    <text evidence="11">The sequence shown here is derived from an EMBL/GenBank/DDBJ whole genome shotgun (WGS) entry which is preliminary data.</text>
</comment>
<dbReference type="EMBL" id="JAFBDT010000001">
    <property type="protein sequence ID" value="MBM7560725.1"/>
    <property type="molecule type" value="Genomic_DNA"/>
</dbReference>
<name>A0ABS2MMU7_9FIRM</name>